<feature type="transmembrane region" description="Helical" evidence="16">
    <location>
        <begin position="87"/>
        <end position="104"/>
    </location>
</feature>
<keyword evidence="18" id="KW-1185">Reference proteome</keyword>
<dbReference type="SMART" id="SM00054">
    <property type="entry name" value="EFh"/>
    <property type="match status" value="3"/>
</dbReference>
<evidence type="ECO:0000256" key="2">
    <source>
        <dbReference type="ARBA" id="ARBA00005074"/>
    </source>
</evidence>
<evidence type="ECO:0000256" key="12">
    <source>
        <dbReference type="ARBA" id="ARBA00023264"/>
    </source>
</evidence>
<keyword evidence="13 19" id="KW-0012">Acyltransferase</keyword>
<dbReference type="Pfam" id="PF13499">
    <property type="entry name" value="EF-hand_7"/>
    <property type="match status" value="1"/>
</dbReference>
<keyword evidence="4" id="KW-0444">Lipid biosynthesis</keyword>
<keyword evidence="7" id="KW-0106">Calcium</keyword>
<dbReference type="Pfam" id="PF01553">
    <property type="entry name" value="Acyltransferase"/>
    <property type="match status" value="1"/>
</dbReference>
<organism evidence="18 19">
    <name type="scientific">Aplysia californica</name>
    <name type="common">California sea hare</name>
    <dbReference type="NCBI Taxonomy" id="6500"/>
    <lineage>
        <taxon>Eukaryota</taxon>
        <taxon>Metazoa</taxon>
        <taxon>Spiralia</taxon>
        <taxon>Lophotrochozoa</taxon>
        <taxon>Mollusca</taxon>
        <taxon>Gastropoda</taxon>
        <taxon>Heterobranchia</taxon>
        <taxon>Euthyneura</taxon>
        <taxon>Tectipleura</taxon>
        <taxon>Aplysiida</taxon>
        <taxon>Aplysioidea</taxon>
        <taxon>Aplysiidae</taxon>
        <taxon>Aplysia</taxon>
    </lineage>
</organism>
<evidence type="ECO:0000256" key="9">
    <source>
        <dbReference type="ARBA" id="ARBA00023098"/>
    </source>
</evidence>
<dbReference type="GeneID" id="101859954"/>
<evidence type="ECO:0000256" key="15">
    <source>
        <dbReference type="SAM" id="MobiDB-lite"/>
    </source>
</evidence>
<dbReference type="RefSeq" id="XP_005103793.1">
    <property type="nucleotide sequence ID" value="XM_005103736.3"/>
</dbReference>
<comment type="subcellular location">
    <subcellularLocation>
        <location evidence="1">Membrane</location>
    </subcellularLocation>
</comment>
<dbReference type="InterPro" id="IPR002123">
    <property type="entry name" value="Plipid/glycerol_acylTrfase"/>
</dbReference>
<evidence type="ECO:0000313" key="19">
    <source>
        <dbReference type="RefSeq" id="XP_005103793.1"/>
    </source>
</evidence>
<evidence type="ECO:0000256" key="8">
    <source>
        <dbReference type="ARBA" id="ARBA00022989"/>
    </source>
</evidence>
<feature type="region of interest" description="Disordered" evidence="15">
    <location>
        <begin position="496"/>
        <end position="515"/>
    </location>
</feature>
<dbReference type="SUPFAM" id="SSF47473">
    <property type="entry name" value="EF-hand"/>
    <property type="match status" value="1"/>
</dbReference>
<gene>
    <name evidence="19" type="primary">LOC101859954</name>
</gene>
<feature type="domain" description="EF-hand" evidence="17">
    <location>
        <begin position="445"/>
        <end position="480"/>
    </location>
</feature>
<dbReference type="CDD" id="cd07991">
    <property type="entry name" value="LPLAT_LPCAT1-like"/>
    <property type="match status" value="1"/>
</dbReference>
<comment type="pathway">
    <text evidence="2">Lipid metabolism; phospholipid metabolism.</text>
</comment>
<keyword evidence="8 16" id="KW-1133">Transmembrane helix</keyword>
<dbReference type="PANTHER" id="PTHR23063:SF52">
    <property type="entry name" value="LYSOPHOSPHATIDYLCHOLINE ACYLTRANSFERASE"/>
    <property type="match status" value="1"/>
</dbReference>
<keyword evidence="11" id="KW-0594">Phospholipid biosynthesis</keyword>
<evidence type="ECO:0000256" key="4">
    <source>
        <dbReference type="ARBA" id="ARBA00022516"/>
    </source>
</evidence>
<reference evidence="19" key="1">
    <citation type="submission" date="2025-08" db="UniProtKB">
        <authorList>
            <consortium name="RefSeq"/>
        </authorList>
    </citation>
    <scope>IDENTIFICATION</scope>
</reference>
<dbReference type="SUPFAM" id="SSF69593">
    <property type="entry name" value="Glycerol-3-phosphate (1)-acyltransferase"/>
    <property type="match status" value="1"/>
</dbReference>
<evidence type="ECO:0000313" key="18">
    <source>
        <dbReference type="Proteomes" id="UP000694888"/>
    </source>
</evidence>
<dbReference type="InterPro" id="IPR018247">
    <property type="entry name" value="EF_Hand_1_Ca_BS"/>
</dbReference>
<dbReference type="InterPro" id="IPR045252">
    <property type="entry name" value="LPCAT1-like"/>
</dbReference>
<evidence type="ECO:0000256" key="11">
    <source>
        <dbReference type="ARBA" id="ARBA00023209"/>
    </source>
</evidence>
<dbReference type="PRINTS" id="PR00450">
    <property type="entry name" value="RECOVERIN"/>
</dbReference>
<dbReference type="SMART" id="SM00563">
    <property type="entry name" value="PlsC"/>
    <property type="match status" value="1"/>
</dbReference>
<dbReference type="PROSITE" id="PS50222">
    <property type="entry name" value="EF_HAND_2"/>
    <property type="match status" value="3"/>
</dbReference>
<evidence type="ECO:0000256" key="6">
    <source>
        <dbReference type="ARBA" id="ARBA00022692"/>
    </source>
</evidence>
<feature type="domain" description="EF-hand" evidence="17">
    <location>
        <begin position="410"/>
        <end position="444"/>
    </location>
</feature>
<protein>
    <submittedName>
        <fullName evidence="19">Lysophosphatidylcholine acyltransferase 2 isoform X1</fullName>
    </submittedName>
</protein>
<evidence type="ECO:0000256" key="3">
    <source>
        <dbReference type="ARBA" id="ARBA00008655"/>
    </source>
</evidence>
<keyword evidence="6 16" id="KW-0812">Transmembrane</keyword>
<dbReference type="Pfam" id="PF13833">
    <property type="entry name" value="EF-hand_8"/>
    <property type="match status" value="1"/>
</dbReference>
<evidence type="ECO:0000256" key="14">
    <source>
        <dbReference type="ARBA" id="ARBA00025707"/>
    </source>
</evidence>
<sequence>MKRNQMPRQKSLVGPDIQNPFVHKMHFTFLDKLQVVLMSITIAPIRLILVILLLLMVWPIVTLAVAFRSEEDKTKPLSGWRTFAGRPLVVVGRMMFWLMGFVWVRTTNARAPASEAPLLVVAHHTSFFDILLFFTEFPLASPVSRLENAGVPLIGTLIEFSQPVLVKREDPNSRVNTIKEIQRRGQSGGQWPQIIIFPEGTCTNRTCLISFKQGAFYPGVPVQPVCVKYPNRLDTITWTWEGPGAFTQLWLTLCQFYTRIEIEYLPVYTPSEEEKADPKLFANNVRTLMAESLKCPVTDHTYDDCRLMTTAQKLKLPAHAGLVEFEKLHSKLGVNFDKMQDLLVKFKDIKGAVWRKGSANITFEEFSRYLLLPKSDALQQVFDLYDRDGSGTIDFREYVIGLSLISEPANNDETIQLAFQLFDTENKGHITPEELQHILTGAFNISDTDAERLFEEVDVTGDGKITIDEFKTYAEKKPEYAKVFITYQELKQQQEQQPLGRKECFSSDHSGEFDQWSMQGSSELATFHQRRKSSEGL</sequence>
<proteinExistence type="inferred from homology"/>
<evidence type="ECO:0000256" key="7">
    <source>
        <dbReference type="ARBA" id="ARBA00022837"/>
    </source>
</evidence>
<evidence type="ECO:0000256" key="16">
    <source>
        <dbReference type="SAM" id="Phobius"/>
    </source>
</evidence>
<evidence type="ECO:0000256" key="10">
    <source>
        <dbReference type="ARBA" id="ARBA00023136"/>
    </source>
</evidence>
<keyword evidence="5" id="KW-0808">Transferase</keyword>
<keyword evidence="12" id="KW-1208">Phospholipid metabolism</keyword>
<accession>A0ABM0JXE0</accession>
<name>A0ABM0JXE0_APLCA</name>
<keyword evidence="9" id="KW-0443">Lipid metabolism</keyword>
<comment type="pathway">
    <text evidence="14">Phospholipid metabolism.</text>
</comment>
<feature type="domain" description="EF-hand" evidence="17">
    <location>
        <begin position="373"/>
        <end position="408"/>
    </location>
</feature>
<dbReference type="InterPro" id="IPR011992">
    <property type="entry name" value="EF-hand-dom_pair"/>
</dbReference>
<comment type="similarity">
    <text evidence="3">Belongs to the 1-acyl-sn-glycerol-3-phosphate acyltransferase family.</text>
</comment>
<feature type="transmembrane region" description="Helical" evidence="16">
    <location>
        <begin position="116"/>
        <end position="135"/>
    </location>
</feature>
<evidence type="ECO:0000256" key="13">
    <source>
        <dbReference type="ARBA" id="ARBA00023315"/>
    </source>
</evidence>
<feature type="transmembrane region" description="Helical" evidence="16">
    <location>
        <begin position="47"/>
        <end position="67"/>
    </location>
</feature>
<dbReference type="PANTHER" id="PTHR23063">
    <property type="entry name" value="PHOSPHOLIPID ACYLTRANSFERASE"/>
    <property type="match status" value="1"/>
</dbReference>
<evidence type="ECO:0000259" key="17">
    <source>
        <dbReference type="PROSITE" id="PS50222"/>
    </source>
</evidence>
<dbReference type="CDD" id="cd00051">
    <property type="entry name" value="EFh"/>
    <property type="match status" value="2"/>
</dbReference>
<keyword evidence="10 16" id="KW-0472">Membrane</keyword>
<dbReference type="PROSITE" id="PS00018">
    <property type="entry name" value="EF_HAND_1"/>
    <property type="match status" value="1"/>
</dbReference>
<dbReference type="InterPro" id="IPR002048">
    <property type="entry name" value="EF_hand_dom"/>
</dbReference>
<dbReference type="GO" id="GO:0016746">
    <property type="term" value="F:acyltransferase activity"/>
    <property type="evidence" value="ECO:0007669"/>
    <property type="project" value="UniProtKB-KW"/>
</dbReference>
<evidence type="ECO:0000256" key="5">
    <source>
        <dbReference type="ARBA" id="ARBA00022679"/>
    </source>
</evidence>
<dbReference type="Gene3D" id="1.10.238.10">
    <property type="entry name" value="EF-hand"/>
    <property type="match status" value="1"/>
</dbReference>
<dbReference type="Proteomes" id="UP000694888">
    <property type="component" value="Unplaced"/>
</dbReference>
<feature type="compositionally biased region" description="Basic and acidic residues" evidence="15">
    <location>
        <begin position="500"/>
        <end position="512"/>
    </location>
</feature>
<evidence type="ECO:0000256" key="1">
    <source>
        <dbReference type="ARBA" id="ARBA00004370"/>
    </source>
</evidence>